<accession>A0A6I0EQI9</accession>
<dbReference type="PANTHER" id="PTHR46558:SF4">
    <property type="entry name" value="DNA-BIDING PHAGE PROTEIN"/>
    <property type="match status" value="1"/>
</dbReference>
<dbReference type="RefSeq" id="WP_151621030.1">
    <property type="nucleotide sequence ID" value="NZ_WBXO01000010.1"/>
</dbReference>
<dbReference type="Proteomes" id="UP000468766">
    <property type="component" value="Unassembled WGS sequence"/>
</dbReference>
<evidence type="ECO:0000256" key="1">
    <source>
        <dbReference type="ARBA" id="ARBA00023125"/>
    </source>
</evidence>
<evidence type="ECO:0000313" key="4">
    <source>
        <dbReference type="Proteomes" id="UP000468766"/>
    </source>
</evidence>
<dbReference type="InterPro" id="IPR001387">
    <property type="entry name" value="Cro/C1-type_HTH"/>
</dbReference>
<comment type="caution">
    <text evidence="3">The sequence shown here is derived from an EMBL/GenBank/DDBJ whole genome shotgun (WGS) entry which is preliminary data.</text>
</comment>
<dbReference type="PANTHER" id="PTHR46558">
    <property type="entry name" value="TRACRIPTIONAL REGULATORY PROTEIN-RELATED-RELATED"/>
    <property type="match status" value="1"/>
</dbReference>
<sequence length="880" mass="103640">MAHKIKELRQSFAMTQSDLANRLGVTTSAVGMYETGARNPSYDILIKLSQIFKVPLEQIVDLATETPHEEIDEKPLVKLTELSYQKFHLEYIHPQKIRAKIKKDLQLPTVQLAQQVQRAFQYLLSDSSFHHPDMKELAKKALLKDESYRGITISPEEFPFAKESFIDGIVNLFYEDIKGPKEKSVDFIEQKIKLPVGAPKVILLGKVGVGKSTIIKNITNFGPAINFPFTDTSRTTTYQTEYIFKKARQQPHKLALSFMSYDEIVQEVESAIDRAVEAKIDLFYEEEYEKPEEMKFEVKRPVSEEDRILRAFYSDPNKILDFRFFMGKYYRQEFRLTHATGSGKTMALWATIYRNINKIMKEVKTSDFTSLRRNSNRYNNIPSKNMEYLRHKYYEYVLESSVDNYSTYSRLLSHILTEIKLNVHNILTQLESNEAISSPYIMKEKNYDWPTGFACNIRDYESKDFYQFIKTFTSREGKDFGSTLTPLVKKMRLELPYNSQLDEKVTRKGIIFIDTVGTSHVVEEGSSIENSVNFNLDQVDVVTVVDDSRTSMSADSLNILKHLTNRIAKNKIFMAYTFYDDFSKKEFFDDYDDEEYVDAQKKDYLLSLQKSKVASLLQEDRPEVVKFLKQLEQKTTFLKDLIHSKSLRVEENCSALNEFLTKIQDYYRAKHNYLIVDKISEQAPLVEYDYKRLSMIFFNEILEKYRAEQHKIYFLKPPHYKVTEALTKRLTYGETYYRGAQTLKPVDDLYTIMLDNLYQFILKPKVINFKKPYAEGEEYKAKLLEKLKEVIFENLAQYLRKEFTSSTMRDRWKVLYMDYGIGSDFRRRMGIIDTLEKLLIPYRSYIDRPEEEHMVDKLELLFRSSVEKFEKVIEKERRVW</sequence>
<dbReference type="AlphaFoldDB" id="A0A6I0EQI9"/>
<gene>
    <name evidence="3" type="ORF">F9B85_11415</name>
</gene>
<protein>
    <submittedName>
        <fullName evidence="3">Helix-turn-helix transcriptional regulator</fullName>
    </submittedName>
</protein>
<dbReference type="InterPro" id="IPR027417">
    <property type="entry name" value="P-loop_NTPase"/>
</dbReference>
<dbReference type="SUPFAM" id="SSF47413">
    <property type="entry name" value="lambda repressor-like DNA-binding domains"/>
    <property type="match status" value="1"/>
</dbReference>
<reference evidence="3 4" key="1">
    <citation type="submission" date="2019-10" db="EMBL/GenBank/DDBJ databases">
        <title>Whole-genome sequence of the extremophile Heliorestis acidaminivorans DSM 24790.</title>
        <authorList>
            <person name="Kyndt J.A."/>
            <person name="Meyer T.E."/>
        </authorList>
    </citation>
    <scope>NUCLEOTIDE SEQUENCE [LARGE SCALE GENOMIC DNA]</scope>
    <source>
        <strain evidence="3 4">DSM 24790</strain>
    </source>
</reference>
<evidence type="ECO:0000259" key="2">
    <source>
        <dbReference type="PROSITE" id="PS50943"/>
    </source>
</evidence>
<dbReference type="PROSITE" id="PS50943">
    <property type="entry name" value="HTH_CROC1"/>
    <property type="match status" value="1"/>
</dbReference>
<keyword evidence="1" id="KW-0238">DNA-binding</keyword>
<dbReference type="InterPro" id="IPR010982">
    <property type="entry name" value="Lambda_DNA-bd_dom_sf"/>
</dbReference>
<dbReference type="OrthoDB" id="72638at2"/>
<proteinExistence type="predicted"/>
<dbReference type="Gene3D" id="1.10.260.40">
    <property type="entry name" value="lambda repressor-like DNA-binding domains"/>
    <property type="match status" value="1"/>
</dbReference>
<dbReference type="SUPFAM" id="SSF52540">
    <property type="entry name" value="P-loop containing nucleoside triphosphate hydrolases"/>
    <property type="match status" value="1"/>
</dbReference>
<dbReference type="CDD" id="cd00093">
    <property type="entry name" value="HTH_XRE"/>
    <property type="match status" value="1"/>
</dbReference>
<dbReference type="EMBL" id="WBXO01000010">
    <property type="protein sequence ID" value="KAB2951636.1"/>
    <property type="molecule type" value="Genomic_DNA"/>
</dbReference>
<name>A0A6I0EQI9_9FIRM</name>
<organism evidence="3 4">
    <name type="scientific">Heliorestis acidaminivorans</name>
    <dbReference type="NCBI Taxonomy" id="553427"/>
    <lineage>
        <taxon>Bacteria</taxon>
        <taxon>Bacillati</taxon>
        <taxon>Bacillota</taxon>
        <taxon>Clostridia</taxon>
        <taxon>Eubacteriales</taxon>
        <taxon>Heliobacteriaceae</taxon>
        <taxon>Heliorestis</taxon>
    </lineage>
</organism>
<keyword evidence="4" id="KW-1185">Reference proteome</keyword>
<dbReference type="Pfam" id="PF01381">
    <property type="entry name" value="HTH_3"/>
    <property type="match status" value="1"/>
</dbReference>
<dbReference type="GO" id="GO:0003677">
    <property type="term" value="F:DNA binding"/>
    <property type="evidence" value="ECO:0007669"/>
    <property type="project" value="UniProtKB-KW"/>
</dbReference>
<evidence type="ECO:0000313" key="3">
    <source>
        <dbReference type="EMBL" id="KAB2951636.1"/>
    </source>
</evidence>
<feature type="domain" description="HTH cro/C1-type" evidence="2">
    <location>
        <begin position="5"/>
        <end position="59"/>
    </location>
</feature>
<dbReference type="SMART" id="SM00530">
    <property type="entry name" value="HTH_XRE"/>
    <property type="match status" value="1"/>
</dbReference>